<dbReference type="EMBL" id="CP115611">
    <property type="protein sequence ID" value="WBW72789.1"/>
    <property type="molecule type" value="Genomic_DNA"/>
</dbReference>
<comment type="similarity">
    <text evidence="1">Belongs to the SGT1 family.</text>
</comment>
<evidence type="ECO:0000313" key="5">
    <source>
        <dbReference type="EMBL" id="WBW72789.1"/>
    </source>
</evidence>
<feature type="domain" description="CS" evidence="4">
    <location>
        <begin position="191"/>
        <end position="282"/>
    </location>
</feature>
<proteinExistence type="inferred from homology"/>
<dbReference type="RefSeq" id="XP_056037032.1">
    <property type="nucleotide sequence ID" value="XM_056180268.1"/>
</dbReference>
<evidence type="ECO:0000313" key="6">
    <source>
        <dbReference type="Proteomes" id="UP001212411"/>
    </source>
</evidence>
<organism evidence="5 6">
    <name type="scientific">Schizosaccharomyces osmophilus</name>
    <dbReference type="NCBI Taxonomy" id="2545709"/>
    <lineage>
        <taxon>Eukaryota</taxon>
        <taxon>Fungi</taxon>
        <taxon>Dikarya</taxon>
        <taxon>Ascomycota</taxon>
        <taxon>Taphrinomycotina</taxon>
        <taxon>Schizosaccharomycetes</taxon>
        <taxon>Schizosaccharomycetales</taxon>
        <taxon>Schizosaccharomycetaceae</taxon>
        <taxon>Schizosaccharomyces</taxon>
    </lineage>
</organism>
<dbReference type="PANTHER" id="PTHR45862">
    <property type="entry name" value="PROTEIN SGT1 HOMOLOG"/>
    <property type="match status" value="1"/>
</dbReference>
<feature type="compositionally biased region" description="Basic and acidic residues" evidence="2">
    <location>
        <begin position="367"/>
        <end position="387"/>
    </location>
</feature>
<protein>
    <submittedName>
        <fullName evidence="5">SGT1-like protein Git7</fullName>
    </submittedName>
</protein>
<dbReference type="PROSITE" id="PS51203">
    <property type="entry name" value="CS"/>
    <property type="match status" value="1"/>
</dbReference>
<reference evidence="5 6" key="1">
    <citation type="journal article" date="2023" name="G3 (Bethesda)">
        <title>A high-quality reference genome for the fission yeast Schizosaccharomyces osmophilus.</title>
        <authorList>
            <person name="Jia G.S."/>
            <person name="Zhang W.C."/>
            <person name="Liang Y."/>
            <person name="Liu X.H."/>
            <person name="Rhind N."/>
            <person name="Pidoux A."/>
            <person name="Brysch-Herzberg M."/>
            <person name="Du L.L."/>
        </authorList>
    </citation>
    <scope>NUCLEOTIDE SEQUENCE [LARGE SCALE GENOMIC DNA]</scope>
    <source>
        <strain evidence="5 6">CBS 15793</strain>
    </source>
</reference>
<dbReference type="InterPro" id="IPR044563">
    <property type="entry name" value="Sgt1-like"/>
</dbReference>
<dbReference type="SUPFAM" id="SSF49764">
    <property type="entry name" value="HSP20-like chaperones"/>
    <property type="match status" value="1"/>
</dbReference>
<evidence type="ECO:0000256" key="2">
    <source>
        <dbReference type="SAM" id="MobiDB-lite"/>
    </source>
</evidence>
<dbReference type="PROSITE" id="PS51048">
    <property type="entry name" value="SGS"/>
    <property type="match status" value="1"/>
</dbReference>
<evidence type="ECO:0000256" key="1">
    <source>
        <dbReference type="ARBA" id="ARBA00008509"/>
    </source>
</evidence>
<dbReference type="SUPFAM" id="SSF48452">
    <property type="entry name" value="TPR-like"/>
    <property type="match status" value="1"/>
</dbReference>
<gene>
    <name evidence="5" type="primary">git7</name>
    <name evidence="5" type="ORF">SOMG_01475</name>
</gene>
<dbReference type="KEGG" id="som:SOMG_01475"/>
<feature type="region of interest" description="Disordered" evidence="2">
    <location>
        <begin position="349"/>
        <end position="387"/>
    </location>
</feature>
<keyword evidence="6" id="KW-1185">Reference proteome</keyword>
<feature type="domain" description="SGS" evidence="3">
    <location>
        <begin position="297"/>
        <end position="387"/>
    </location>
</feature>
<dbReference type="GeneID" id="80874957"/>
<dbReference type="Pfam" id="PF04969">
    <property type="entry name" value="CS"/>
    <property type="match status" value="1"/>
</dbReference>
<evidence type="ECO:0000259" key="4">
    <source>
        <dbReference type="PROSITE" id="PS51203"/>
    </source>
</evidence>
<dbReference type="AlphaFoldDB" id="A0AAE9WBW9"/>
<dbReference type="Gene3D" id="2.60.40.790">
    <property type="match status" value="1"/>
</dbReference>
<dbReference type="InterPro" id="IPR008978">
    <property type="entry name" value="HSP20-like_chaperone"/>
</dbReference>
<accession>A0AAE9WBW9</accession>
<dbReference type="GO" id="GO:0051087">
    <property type="term" value="F:protein-folding chaperone binding"/>
    <property type="evidence" value="ECO:0007669"/>
    <property type="project" value="InterPro"/>
</dbReference>
<feature type="compositionally biased region" description="Polar residues" evidence="2">
    <location>
        <begin position="352"/>
        <end position="364"/>
    </location>
</feature>
<sequence>MDKTMNSTTKKKVETILYRCKEHGDVLNHELGKETTSLDESLNPEKYVNIAINCINHFRPITSLKFANYGLLIAKKQNDREQASYCHILRGKAYCMIEQFECATSCFEWALEDASLSSVWKAWINTLLVELRSISQYGIKSSEKLQKEPEPDEYINGVLMKMDSPTNDFQNSSSTLLDSSSTMQNKNVSLADKTRFDWSQASSTLSLDIYAKNVKPENLSVTIKTNCVSIHATLMDNSSYALNLDPLAHAVDVNGSSYRLFSTKIEVILKKQIPDRKWENLTKTDNDIDLKHPQLTSGTTSKISSKKNWDHLLDEVDKEEEEPTGDAALTKLFQGLYQNADDDTRRAMMKSYSESNGTSLSTNWKDVGGRKFETRPPKGMEPKKYND</sequence>
<dbReference type="InterPro" id="IPR007052">
    <property type="entry name" value="CS_dom"/>
</dbReference>
<dbReference type="InterPro" id="IPR007699">
    <property type="entry name" value="SGS_dom"/>
</dbReference>
<dbReference type="InterPro" id="IPR011990">
    <property type="entry name" value="TPR-like_helical_dom_sf"/>
</dbReference>
<dbReference type="Proteomes" id="UP001212411">
    <property type="component" value="Chromosome 1"/>
</dbReference>
<evidence type="ECO:0000259" key="3">
    <source>
        <dbReference type="PROSITE" id="PS51048"/>
    </source>
</evidence>
<dbReference type="CDD" id="cd06466">
    <property type="entry name" value="p23_CS_SGT1_like"/>
    <property type="match status" value="1"/>
</dbReference>
<dbReference type="Pfam" id="PF05002">
    <property type="entry name" value="SGS"/>
    <property type="match status" value="1"/>
</dbReference>
<name>A0AAE9WBW9_9SCHI</name>